<evidence type="ECO:0000256" key="1">
    <source>
        <dbReference type="SAM" id="MobiDB-lite"/>
    </source>
</evidence>
<dbReference type="EMBL" id="SRLO01000001">
    <property type="protein sequence ID" value="TNN89595.1"/>
    <property type="molecule type" value="Genomic_DNA"/>
</dbReference>
<evidence type="ECO:0000313" key="3">
    <source>
        <dbReference type="Proteomes" id="UP000314294"/>
    </source>
</evidence>
<reference evidence="2 3" key="1">
    <citation type="submission" date="2019-03" db="EMBL/GenBank/DDBJ databases">
        <title>First draft genome of Liparis tanakae, snailfish: a comprehensive survey of snailfish specific genes.</title>
        <authorList>
            <person name="Kim W."/>
            <person name="Song I."/>
            <person name="Jeong J.-H."/>
            <person name="Kim D."/>
            <person name="Kim S."/>
            <person name="Ryu S."/>
            <person name="Song J.Y."/>
            <person name="Lee S.K."/>
        </authorList>
    </citation>
    <scope>NUCLEOTIDE SEQUENCE [LARGE SCALE GENOMIC DNA]</scope>
    <source>
        <tissue evidence="2">Muscle</tissue>
    </source>
</reference>
<proteinExistence type="predicted"/>
<sequence length="70" mass="7866">MSAWLLQQFPERSVVLVWGGGRLDSHHTHGGRWTREEKWVAVKDQGSVGRLERKKRSGRGAGRKMSHGGS</sequence>
<dbReference type="AlphaFoldDB" id="A0A4Z2JH50"/>
<gene>
    <name evidence="2" type="ORF">EYF80_000198</name>
</gene>
<feature type="compositionally biased region" description="Basic residues" evidence="1">
    <location>
        <begin position="52"/>
        <end position="70"/>
    </location>
</feature>
<name>A0A4Z2JH50_9TELE</name>
<dbReference type="Proteomes" id="UP000314294">
    <property type="component" value="Unassembled WGS sequence"/>
</dbReference>
<feature type="region of interest" description="Disordered" evidence="1">
    <location>
        <begin position="44"/>
        <end position="70"/>
    </location>
</feature>
<organism evidence="2 3">
    <name type="scientific">Liparis tanakae</name>
    <name type="common">Tanaka's snailfish</name>
    <dbReference type="NCBI Taxonomy" id="230148"/>
    <lineage>
        <taxon>Eukaryota</taxon>
        <taxon>Metazoa</taxon>
        <taxon>Chordata</taxon>
        <taxon>Craniata</taxon>
        <taxon>Vertebrata</taxon>
        <taxon>Euteleostomi</taxon>
        <taxon>Actinopterygii</taxon>
        <taxon>Neopterygii</taxon>
        <taxon>Teleostei</taxon>
        <taxon>Neoteleostei</taxon>
        <taxon>Acanthomorphata</taxon>
        <taxon>Eupercaria</taxon>
        <taxon>Perciformes</taxon>
        <taxon>Cottioidei</taxon>
        <taxon>Cottales</taxon>
        <taxon>Liparidae</taxon>
        <taxon>Liparis</taxon>
    </lineage>
</organism>
<evidence type="ECO:0000313" key="2">
    <source>
        <dbReference type="EMBL" id="TNN89595.1"/>
    </source>
</evidence>
<keyword evidence="3" id="KW-1185">Reference proteome</keyword>
<protein>
    <submittedName>
        <fullName evidence="2">Uncharacterized protein</fullName>
    </submittedName>
</protein>
<accession>A0A4Z2JH50</accession>
<comment type="caution">
    <text evidence="2">The sequence shown here is derived from an EMBL/GenBank/DDBJ whole genome shotgun (WGS) entry which is preliminary data.</text>
</comment>